<keyword evidence="4 10" id="KW-0436">Ligase</keyword>
<dbReference type="GO" id="GO:1990742">
    <property type="term" value="C:microvesicle"/>
    <property type="evidence" value="ECO:0007669"/>
    <property type="project" value="UniProtKB-ARBA"/>
</dbReference>
<dbReference type="GO" id="GO:0004081">
    <property type="term" value="F:bis(5'-nucleosyl)-tetraphosphatase (asymmetrical) activity"/>
    <property type="evidence" value="ECO:0007669"/>
    <property type="project" value="UniProtKB-ARBA"/>
</dbReference>
<dbReference type="SUPFAM" id="SSF52954">
    <property type="entry name" value="Class II aaRS ABD-related"/>
    <property type="match status" value="1"/>
</dbReference>
<dbReference type="GO" id="GO:0004820">
    <property type="term" value="F:glycine-tRNA ligase activity"/>
    <property type="evidence" value="ECO:0007669"/>
    <property type="project" value="UniProtKB-EC"/>
</dbReference>
<evidence type="ECO:0000256" key="6">
    <source>
        <dbReference type="ARBA" id="ARBA00022840"/>
    </source>
</evidence>
<keyword evidence="5" id="KW-0547">Nucleotide-binding</keyword>
<evidence type="ECO:0000256" key="3">
    <source>
        <dbReference type="ARBA" id="ARBA00022490"/>
    </source>
</evidence>
<proteinExistence type="inferred from homology"/>
<feature type="domain" description="Aminoacyl-transfer RNA synthetases class-II family profile" evidence="9">
    <location>
        <begin position="9"/>
        <end position="359"/>
    </location>
</feature>
<dbReference type="AlphaFoldDB" id="A0A1F5PY40"/>
<dbReference type="InterPro" id="IPR004154">
    <property type="entry name" value="Anticodon-bd"/>
</dbReference>
<dbReference type="InterPro" id="IPR002315">
    <property type="entry name" value="tRNA-synt_gly"/>
</dbReference>
<evidence type="ECO:0000256" key="8">
    <source>
        <dbReference type="ARBA" id="ARBA00023146"/>
    </source>
</evidence>
<protein>
    <recommendedName>
        <fullName evidence="2">glycine--tRNA ligase</fullName>
        <ecNumber evidence="2">6.1.1.14</ecNumber>
    </recommendedName>
</protein>
<dbReference type="InterPro" id="IPR006195">
    <property type="entry name" value="aa-tRNA-synth_II"/>
</dbReference>
<dbReference type="Gene3D" id="3.40.50.800">
    <property type="entry name" value="Anticodon-binding domain"/>
    <property type="match status" value="1"/>
</dbReference>
<dbReference type="EMBL" id="MFFB01000007">
    <property type="protein sequence ID" value="OGE94836.1"/>
    <property type="molecule type" value="Genomic_DNA"/>
</dbReference>
<evidence type="ECO:0000256" key="7">
    <source>
        <dbReference type="ARBA" id="ARBA00022917"/>
    </source>
</evidence>
<dbReference type="PANTHER" id="PTHR10745:SF8">
    <property type="entry name" value="DNA POLYMERASE SUBUNIT GAMMA-2, MITOCHONDRIAL"/>
    <property type="match status" value="1"/>
</dbReference>
<keyword evidence="8" id="KW-0030">Aminoacyl-tRNA synthetase</keyword>
<gene>
    <name evidence="10" type="ORF">A3B10_03540</name>
</gene>
<dbReference type="GO" id="GO:0005524">
    <property type="term" value="F:ATP binding"/>
    <property type="evidence" value="ECO:0007669"/>
    <property type="project" value="UniProtKB-KW"/>
</dbReference>
<dbReference type="GO" id="GO:0070062">
    <property type="term" value="C:extracellular exosome"/>
    <property type="evidence" value="ECO:0007669"/>
    <property type="project" value="UniProtKB-ARBA"/>
</dbReference>
<evidence type="ECO:0000256" key="5">
    <source>
        <dbReference type="ARBA" id="ARBA00022741"/>
    </source>
</evidence>
<dbReference type="NCBIfam" id="TIGR00389">
    <property type="entry name" value="glyS_dimeric"/>
    <property type="match status" value="1"/>
</dbReference>
<keyword evidence="6" id="KW-0067">ATP-binding</keyword>
<evidence type="ECO:0000256" key="2">
    <source>
        <dbReference type="ARBA" id="ARBA00012829"/>
    </source>
</evidence>
<dbReference type="GO" id="GO:0005737">
    <property type="term" value="C:cytoplasm"/>
    <property type="evidence" value="ECO:0007669"/>
    <property type="project" value="InterPro"/>
</dbReference>
<dbReference type="PANTHER" id="PTHR10745">
    <property type="entry name" value="GLYCYL-TRNA SYNTHETASE/DNA POLYMERASE SUBUNIT GAMMA-2"/>
    <property type="match status" value="1"/>
</dbReference>
<dbReference type="PRINTS" id="PR01043">
    <property type="entry name" value="TRNASYNTHGLY"/>
</dbReference>
<comment type="caution">
    <text evidence="10">The sequence shown here is derived from an EMBL/GenBank/DDBJ whole genome shotgun (WGS) entry which is preliminary data.</text>
</comment>
<dbReference type="InterPro" id="IPR036621">
    <property type="entry name" value="Anticodon-bd_dom_sf"/>
</dbReference>
<dbReference type="Gene3D" id="3.30.930.10">
    <property type="entry name" value="Bira Bifunctional Protein, Domain 2"/>
    <property type="match status" value="1"/>
</dbReference>
<dbReference type="InterPro" id="IPR033731">
    <property type="entry name" value="GlyRS-like_core"/>
</dbReference>
<dbReference type="InterPro" id="IPR045864">
    <property type="entry name" value="aa-tRNA-synth_II/BPL/LPL"/>
</dbReference>
<dbReference type="InterPro" id="IPR027031">
    <property type="entry name" value="Gly-tRNA_synthase/POLG2"/>
</dbReference>
<dbReference type="Pfam" id="PF00587">
    <property type="entry name" value="tRNA-synt_2b"/>
    <property type="match status" value="1"/>
</dbReference>
<dbReference type="PROSITE" id="PS50862">
    <property type="entry name" value="AA_TRNA_LIGASE_II"/>
    <property type="match status" value="1"/>
</dbReference>
<dbReference type="InterPro" id="IPR002314">
    <property type="entry name" value="aa-tRNA-synt_IIb"/>
</dbReference>
<dbReference type="GO" id="GO:0015966">
    <property type="term" value="P:diadenosine tetraphosphate biosynthetic process"/>
    <property type="evidence" value="ECO:0007669"/>
    <property type="project" value="UniProtKB-ARBA"/>
</dbReference>
<dbReference type="STRING" id="1817841.A3B10_03540"/>
<keyword evidence="3" id="KW-0963">Cytoplasm</keyword>
<name>A0A1F5PY40_9BACT</name>
<organism evidence="10 11">
    <name type="scientific">Candidatus Doudnabacteria bacterium RIFCSPLOWO2_01_FULL_44_21</name>
    <dbReference type="NCBI Taxonomy" id="1817841"/>
    <lineage>
        <taxon>Bacteria</taxon>
        <taxon>Candidatus Doudnaibacteriota</taxon>
    </lineage>
</organism>
<dbReference type="SUPFAM" id="SSF55681">
    <property type="entry name" value="Class II aaRS and biotin synthetases"/>
    <property type="match status" value="1"/>
</dbReference>
<dbReference type="EC" id="6.1.1.14" evidence="2"/>
<dbReference type="NCBIfam" id="NF003211">
    <property type="entry name" value="PRK04173.1"/>
    <property type="match status" value="1"/>
</dbReference>
<evidence type="ECO:0000256" key="1">
    <source>
        <dbReference type="ARBA" id="ARBA00008226"/>
    </source>
</evidence>
<evidence type="ECO:0000256" key="4">
    <source>
        <dbReference type="ARBA" id="ARBA00022598"/>
    </source>
</evidence>
<keyword evidence="7" id="KW-0648">Protein biosynthesis</keyword>
<comment type="similarity">
    <text evidence="1">Belongs to the class-II aminoacyl-tRNA synthetase family.</text>
</comment>
<evidence type="ECO:0000313" key="11">
    <source>
        <dbReference type="Proteomes" id="UP000177281"/>
    </source>
</evidence>
<dbReference type="GO" id="GO:0006426">
    <property type="term" value="P:glycyl-tRNA aminoacylation"/>
    <property type="evidence" value="ECO:0007669"/>
    <property type="project" value="InterPro"/>
</dbReference>
<sequence length="454" mass="52205">MKEKIDLMDKIISLAKRRGFIFPGSEIYGGLANSYDYGPLGVELFRNISNLWWKKIVQERSDMVGVRGPIIMNPKVWEASGHISNFSDPLVECKICHIRLRADKPDEIHAHEETHKGKNSLPAGRQVEWTDPKNFNLLFKTFIGTTEDNKSTVYLRGETAQTMFIDFKLVQESARRKLPFGIAQIGRSFRNEITTGNSIFRMKEFTIAELEYFVKPGDDDRVFKEWLKFQQEFFAALGLKKENIKTVELPKDELAHYSKRTVDTYYKFPFGWDEMAGLANRTDYDLKNHIELSGANLKYKDDASGEEFIPFVVEPTFGLDRIMLAVLIDAYTESEARSGKDDAVHETEVTLRLSKELAPIKIAVLPLSRKEQLIAPAQDILKTLQQHWMCQYDETASIGKRYRRQDEIGTPFCVTVDFETASDQSVTIRDRDTMKQDRVKIADLVNYFGEKMSS</sequence>
<accession>A0A1F5PY40</accession>
<dbReference type="CDD" id="cd00774">
    <property type="entry name" value="GlyRS-like_core"/>
    <property type="match status" value="1"/>
</dbReference>
<dbReference type="Proteomes" id="UP000177281">
    <property type="component" value="Unassembled WGS sequence"/>
</dbReference>
<dbReference type="Pfam" id="PF03129">
    <property type="entry name" value="HGTP_anticodon"/>
    <property type="match status" value="1"/>
</dbReference>
<reference evidence="10 11" key="1">
    <citation type="journal article" date="2016" name="Nat. Commun.">
        <title>Thousands of microbial genomes shed light on interconnected biogeochemical processes in an aquifer system.</title>
        <authorList>
            <person name="Anantharaman K."/>
            <person name="Brown C.T."/>
            <person name="Hug L.A."/>
            <person name="Sharon I."/>
            <person name="Castelle C.J."/>
            <person name="Probst A.J."/>
            <person name="Thomas B.C."/>
            <person name="Singh A."/>
            <person name="Wilkins M.J."/>
            <person name="Karaoz U."/>
            <person name="Brodie E.L."/>
            <person name="Williams K.H."/>
            <person name="Hubbard S.S."/>
            <person name="Banfield J.F."/>
        </authorList>
    </citation>
    <scope>NUCLEOTIDE SEQUENCE [LARGE SCALE GENOMIC DNA]</scope>
</reference>
<evidence type="ECO:0000259" key="9">
    <source>
        <dbReference type="PROSITE" id="PS50862"/>
    </source>
</evidence>
<dbReference type="FunFam" id="3.40.50.800:FF:000002">
    <property type="entry name" value="Glycine--tRNA ligase"/>
    <property type="match status" value="1"/>
</dbReference>
<evidence type="ECO:0000313" key="10">
    <source>
        <dbReference type="EMBL" id="OGE94836.1"/>
    </source>
</evidence>